<reference evidence="2" key="2">
    <citation type="journal article" date="2023" name="Pathogens">
        <title>Pathological Features and Genomic Characterization of an Actinobacillus equuli subsp. equuli Bearing Unique Virulence-Associated Genes from an Adult Horse with Pleuropneumonia.</title>
        <authorList>
            <person name="Kamali M."/>
            <person name="Carossino M."/>
            <person name="Del Piero F."/>
            <person name="Peak L."/>
            <person name="Mitchell M.S."/>
            <person name="Willette J."/>
            <person name="Baker R."/>
            <person name="Li F."/>
            <person name="Kenez A."/>
            <person name="Balasuriya U.B.R."/>
            <person name="Go Y.Y."/>
        </authorList>
    </citation>
    <scope>NUCLEOTIDE SEQUENCE</scope>
    <source>
        <strain evidence="2">4524</strain>
    </source>
</reference>
<dbReference type="InterPro" id="IPR010412">
    <property type="entry name" value="DUF1007"/>
</dbReference>
<dbReference type="PIRSF" id="PIRSF008159">
    <property type="entry name" value="UCP008159_ABC"/>
    <property type="match status" value="1"/>
</dbReference>
<feature type="signal peptide" evidence="1">
    <location>
        <begin position="1"/>
        <end position="21"/>
    </location>
</feature>
<keyword evidence="1" id="KW-0732">Signal</keyword>
<dbReference type="RefSeq" id="WP_275218083.1">
    <property type="nucleotide sequence ID" value="NZ_JAPHVQ010000006.1"/>
</dbReference>
<dbReference type="Proteomes" id="UP001142444">
    <property type="component" value="Unassembled WGS sequence"/>
</dbReference>
<name>A0A9X4G469_ACTEU</name>
<dbReference type="AlphaFoldDB" id="A0A9X4G469"/>
<accession>A0A9X4G469</accession>
<dbReference type="Pfam" id="PF06226">
    <property type="entry name" value="DUF1007"/>
    <property type="match status" value="1"/>
</dbReference>
<keyword evidence="3" id="KW-1185">Reference proteome</keyword>
<evidence type="ECO:0000313" key="2">
    <source>
        <dbReference type="EMBL" id="MDE8035076.1"/>
    </source>
</evidence>
<feature type="chain" id="PRO_5040842493" evidence="1">
    <location>
        <begin position="22"/>
        <end position="213"/>
    </location>
</feature>
<proteinExistence type="predicted"/>
<reference evidence="2" key="1">
    <citation type="submission" date="2022-11" db="EMBL/GenBank/DDBJ databases">
        <authorList>
            <person name="Kamali M."/>
            <person name="Peak L."/>
            <person name="Go Y.Y."/>
            <person name="Balasuriya U.B.R."/>
            <person name="Carossino M."/>
        </authorList>
    </citation>
    <scope>NUCLEOTIDE SEQUENCE</scope>
    <source>
        <strain evidence="2">4524</strain>
    </source>
</reference>
<evidence type="ECO:0000313" key="3">
    <source>
        <dbReference type="Proteomes" id="UP001142444"/>
    </source>
</evidence>
<organism evidence="2 3">
    <name type="scientific">Actinobacillus equuli subsp. equuli</name>
    <dbReference type="NCBI Taxonomy" id="202947"/>
    <lineage>
        <taxon>Bacteria</taxon>
        <taxon>Pseudomonadati</taxon>
        <taxon>Pseudomonadota</taxon>
        <taxon>Gammaproteobacteria</taxon>
        <taxon>Pasteurellales</taxon>
        <taxon>Pasteurellaceae</taxon>
        <taxon>Actinobacillus</taxon>
    </lineage>
</organism>
<dbReference type="EMBL" id="JAPHVQ010000006">
    <property type="protein sequence ID" value="MDE8035076.1"/>
    <property type="molecule type" value="Genomic_DNA"/>
</dbReference>
<gene>
    <name evidence="2" type="ORF">OQ257_07830</name>
</gene>
<dbReference type="InterPro" id="IPR016537">
    <property type="entry name" value="UCP008159_ABC"/>
</dbReference>
<sequence>MKLVKLFSIFSVVLFSPVLLAHPHSFVDLKNNILVEGTKLNAFEMEWMLDEIASAELIYEINNSTNKAATEKSITDEMTQTAIETHYFSYLYDAKDQPIKFSAKPLNTRFKIHGNRVVFYITIPLSKPHDLKNNPIRFYTYEPSYYMGMEYNSANVLSISNSQCKATLTQPKISNSLRLYASSLDKNQSPEMSDNEDNSLGAQFAQKVTVVCE</sequence>
<comment type="caution">
    <text evidence="2">The sequence shown here is derived from an EMBL/GenBank/DDBJ whole genome shotgun (WGS) entry which is preliminary data.</text>
</comment>
<protein>
    <submittedName>
        <fullName evidence="2">DUF1007 family protein</fullName>
    </submittedName>
</protein>
<evidence type="ECO:0000256" key="1">
    <source>
        <dbReference type="SAM" id="SignalP"/>
    </source>
</evidence>